<dbReference type="AlphaFoldDB" id="A0A4C1VFA4"/>
<proteinExistence type="predicted"/>
<reference evidence="1 2" key="1">
    <citation type="journal article" date="2019" name="Commun. Biol.">
        <title>The bagworm genome reveals a unique fibroin gene that provides high tensile strength.</title>
        <authorList>
            <person name="Kono N."/>
            <person name="Nakamura H."/>
            <person name="Ohtoshi R."/>
            <person name="Tomita M."/>
            <person name="Numata K."/>
            <person name="Arakawa K."/>
        </authorList>
    </citation>
    <scope>NUCLEOTIDE SEQUENCE [LARGE SCALE GENOMIC DNA]</scope>
</reference>
<comment type="caution">
    <text evidence="1">The sequence shown here is derived from an EMBL/GenBank/DDBJ whole genome shotgun (WGS) entry which is preliminary data.</text>
</comment>
<protein>
    <submittedName>
        <fullName evidence="1">Uncharacterized protein</fullName>
    </submittedName>
</protein>
<name>A0A4C1VFA4_EUMVA</name>
<accession>A0A4C1VFA4</accession>
<keyword evidence="2" id="KW-1185">Reference proteome</keyword>
<evidence type="ECO:0000313" key="2">
    <source>
        <dbReference type="Proteomes" id="UP000299102"/>
    </source>
</evidence>
<sequence>MQSYETEVFMDSRILAYTIKIAPAYIPLGERGADCARPKTNAISGRERRWADKSRAARRARARALRAGVSFPCTRPELQQFDDLFPTAYKSRALIKRRVRLVLRPIGFRRLFSFVSLSQVRHTPEQTDGAADTLIVTTAFDISSLNVAADEDIDVQGRFQEGHDPHLGQNFSFEMLLNANEHQNQQNLGSVVSFATTRDRRRTLELFGKHALIPAYTKLFRRFIRPLPEAYPCNTFPFNINPRSLYFEPFALVRRGLRATDDRYRRGEGDLHDR</sequence>
<evidence type="ECO:0000313" key="1">
    <source>
        <dbReference type="EMBL" id="GBP37526.1"/>
    </source>
</evidence>
<dbReference type="EMBL" id="BGZK01000335">
    <property type="protein sequence ID" value="GBP37526.1"/>
    <property type="molecule type" value="Genomic_DNA"/>
</dbReference>
<gene>
    <name evidence="1" type="ORF">EVAR_28778_1</name>
</gene>
<organism evidence="1 2">
    <name type="scientific">Eumeta variegata</name>
    <name type="common">Bagworm moth</name>
    <name type="synonym">Eumeta japonica</name>
    <dbReference type="NCBI Taxonomy" id="151549"/>
    <lineage>
        <taxon>Eukaryota</taxon>
        <taxon>Metazoa</taxon>
        <taxon>Ecdysozoa</taxon>
        <taxon>Arthropoda</taxon>
        <taxon>Hexapoda</taxon>
        <taxon>Insecta</taxon>
        <taxon>Pterygota</taxon>
        <taxon>Neoptera</taxon>
        <taxon>Endopterygota</taxon>
        <taxon>Lepidoptera</taxon>
        <taxon>Glossata</taxon>
        <taxon>Ditrysia</taxon>
        <taxon>Tineoidea</taxon>
        <taxon>Psychidae</taxon>
        <taxon>Oiketicinae</taxon>
        <taxon>Eumeta</taxon>
    </lineage>
</organism>
<dbReference type="Proteomes" id="UP000299102">
    <property type="component" value="Unassembled WGS sequence"/>
</dbReference>